<dbReference type="EMBL" id="JFKE01000002">
    <property type="protein sequence ID" value="KAJ56400.1"/>
    <property type="molecule type" value="Genomic_DNA"/>
</dbReference>
<dbReference type="OrthoDB" id="5372081at2"/>
<dbReference type="GO" id="GO:0006508">
    <property type="term" value="P:proteolysis"/>
    <property type="evidence" value="ECO:0007669"/>
    <property type="project" value="InterPro"/>
</dbReference>
<dbReference type="STRING" id="1454373.ACMU_05505"/>
<keyword evidence="4" id="KW-0645">Protease</keyword>
<dbReference type="GO" id="GO:0000270">
    <property type="term" value="P:peptidoglycan metabolic process"/>
    <property type="evidence" value="ECO:0007669"/>
    <property type="project" value="TreeGrafter"/>
</dbReference>
<comment type="caution">
    <text evidence="4">The sequence shown here is derived from an EMBL/GenBank/DDBJ whole genome shotgun (WGS) entry which is preliminary data.</text>
</comment>
<protein>
    <submittedName>
        <fullName evidence="4">D-alanyl-D-alanine carboxypeptidase</fullName>
    </submittedName>
</protein>
<dbReference type="InterPro" id="IPR012338">
    <property type="entry name" value="Beta-lactam/transpept-like"/>
</dbReference>
<dbReference type="NCBIfam" id="TIGR00666">
    <property type="entry name" value="PBP4"/>
    <property type="match status" value="1"/>
</dbReference>
<dbReference type="PRINTS" id="PR00922">
    <property type="entry name" value="DADACBPTASE3"/>
</dbReference>
<evidence type="ECO:0000313" key="5">
    <source>
        <dbReference type="Proteomes" id="UP000026249"/>
    </source>
</evidence>
<evidence type="ECO:0000313" key="4">
    <source>
        <dbReference type="EMBL" id="KAJ56400.1"/>
    </source>
</evidence>
<keyword evidence="4" id="KW-0121">Carboxypeptidase</keyword>
<dbReference type="RefSeq" id="WP_035256408.1">
    <property type="nucleotide sequence ID" value="NZ_JFKE01000002.1"/>
</dbReference>
<dbReference type="Proteomes" id="UP000026249">
    <property type="component" value="Unassembled WGS sequence"/>
</dbReference>
<proteinExistence type="inferred from homology"/>
<comment type="similarity">
    <text evidence="1">Belongs to the peptidase S13 family.</text>
</comment>
<reference evidence="4 5" key="1">
    <citation type="submission" date="2014-03" db="EMBL/GenBank/DDBJ databases">
        <title>Draft Genome Sequence of Actibacterium mucosum KCTC 23349, a Marine Alphaproteobacterium with Complex Ionic Requirements Isolated from Mediterranean Seawater at Malvarrosa Beach, Valencia, Spain.</title>
        <authorList>
            <person name="Arahal D.R."/>
            <person name="Shao Z."/>
            <person name="Lai Q."/>
            <person name="Pujalte M.J."/>
        </authorList>
    </citation>
    <scope>NUCLEOTIDE SEQUENCE [LARGE SCALE GENOMIC DNA]</scope>
    <source>
        <strain evidence="4 5">KCTC 23349</strain>
    </source>
</reference>
<dbReference type="AlphaFoldDB" id="A0A037ZJ29"/>
<evidence type="ECO:0000256" key="2">
    <source>
        <dbReference type="ARBA" id="ARBA00022801"/>
    </source>
</evidence>
<keyword evidence="2" id="KW-0378">Hydrolase</keyword>
<dbReference type="Gene3D" id="3.40.710.10">
    <property type="entry name" value="DD-peptidase/beta-lactamase superfamily"/>
    <property type="match status" value="1"/>
</dbReference>
<dbReference type="PANTHER" id="PTHR30023:SF0">
    <property type="entry name" value="PENICILLIN-SENSITIVE CARBOXYPEPTIDASE A"/>
    <property type="match status" value="1"/>
</dbReference>
<evidence type="ECO:0000256" key="3">
    <source>
        <dbReference type="SAM" id="MobiDB-lite"/>
    </source>
</evidence>
<organism evidence="4 5">
    <name type="scientific">Actibacterium mucosum KCTC 23349</name>
    <dbReference type="NCBI Taxonomy" id="1454373"/>
    <lineage>
        <taxon>Bacteria</taxon>
        <taxon>Pseudomonadati</taxon>
        <taxon>Pseudomonadota</taxon>
        <taxon>Alphaproteobacteria</taxon>
        <taxon>Rhodobacterales</taxon>
        <taxon>Roseobacteraceae</taxon>
        <taxon>Actibacterium</taxon>
    </lineage>
</organism>
<dbReference type="GO" id="GO:0004185">
    <property type="term" value="F:serine-type carboxypeptidase activity"/>
    <property type="evidence" value="ECO:0007669"/>
    <property type="project" value="InterPro"/>
</dbReference>
<feature type="compositionally biased region" description="Basic and acidic residues" evidence="3">
    <location>
        <begin position="453"/>
        <end position="469"/>
    </location>
</feature>
<dbReference type="InterPro" id="IPR000667">
    <property type="entry name" value="Peptidase_S13"/>
</dbReference>
<feature type="region of interest" description="Disordered" evidence="3">
    <location>
        <begin position="453"/>
        <end position="472"/>
    </location>
</feature>
<dbReference type="Pfam" id="PF02113">
    <property type="entry name" value="Peptidase_S13"/>
    <property type="match status" value="1"/>
</dbReference>
<evidence type="ECO:0000256" key="1">
    <source>
        <dbReference type="ARBA" id="ARBA00006096"/>
    </source>
</evidence>
<dbReference type="PANTHER" id="PTHR30023">
    <property type="entry name" value="D-ALANYL-D-ALANINE CARBOXYPEPTIDASE"/>
    <property type="match status" value="1"/>
</dbReference>
<sequence length="493" mass="52416">MVTRRFVLAGLAAGFAEGALAEPLTRSLIPKARPRDFLRRGAPGVERLLAEAGISGKVGFAVADARTGALLETHNPLLQLPPASTAKAITAAYARAALGGGHRFQTQVAVTGKLSNGRLNGDLILVGGGDPTLDTEALAGLASAMKAAGLREVSGRFLYYESALPTQRHIDETQPPHVGYNPAVSGLNLNYNRVHFEWRKAAKGWNISMDARAGNYRPGVAMSKMKIAQRSYPVYTYADQGGVDRWTVAAGALGRDGSRWLPVRKPGLYTAEVFGTLARSHGIVLKSPKRVATMPQGARGLVAIQSAPLDEILRGMLKYSTNITAEAVGMAASTALGRKPGGLKHSGRAMSDWAQSSLDAGRASFVDHSGLGAASRISAGEMVRALVAMGPGHPVRGLMKDIELRDDAGQPLFGGALKVNAKTGTLNFVSALAGFVRAPDGRELAFATLTADTKRRDNIPPEQAERPEGARGWTRRSRNLQFALIDRWARVYA</sequence>
<name>A0A037ZJ29_9RHOB</name>
<keyword evidence="5" id="KW-1185">Reference proteome</keyword>
<gene>
    <name evidence="4" type="ORF">ACMU_05505</name>
</gene>
<dbReference type="Gene3D" id="3.50.80.20">
    <property type="entry name" value="D-Ala-D-Ala carboxypeptidase C, peptidase S13"/>
    <property type="match status" value="1"/>
</dbReference>
<accession>A0A037ZJ29</accession>
<dbReference type="SUPFAM" id="SSF56601">
    <property type="entry name" value="beta-lactamase/transpeptidase-like"/>
    <property type="match status" value="1"/>
</dbReference>